<dbReference type="EC" id="4.2.3.153" evidence="2"/>
<comment type="caution">
    <text evidence="7">The sequence shown here is derived from an EMBL/GenBank/DDBJ whole genome shotgun (WGS) entry which is preliminary data.</text>
</comment>
<dbReference type="InterPro" id="IPR007565">
    <property type="entry name" value="4HFCP_synth"/>
</dbReference>
<proteinExistence type="predicted"/>
<dbReference type="SUPFAM" id="SSF51569">
    <property type="entry name" value="Aldolase"/>
    <property type="match status" value="1"/>
</dbReference>
<dbReference type="InterPro" id="IPR013785">
    <property type="entry name" value="Aldolase_TIM"/>
</dbReference>
<evidence type="ECO:0000256" key="2">
    <source>
        <dbReference type="ARBA" id="ARBA00012553"/>
    </source>
</evidence>
<dbReference type="PIRSF" id="PIRSF015957">
    <property type="entry name" value="UCP015957"/>
    <property type="match status" value="1"/>
</dbReference>
<dbReference type="EMBL" id="AUZY01000846">
    <property type="protein sequence ID" value="EQD77223.1"/>
    <property type="molecule type" value="Genomic_DNA"/>
</dbReference>
<dbReference type="GO" id="GO:0016829">
    <property type="term" value="F:lyase activity"/>
    <property type="evidence" value="ECO:0007669"/>
    <property type="project" value="UniProtKB-KW"/>
</dbReference>
<keyword evidence="4" id="KW-0704">Schiff base</keyword>
<dbReference type="Gene3D" id="3.20.20.70">
    <property type="entry name" value="Aldolase class I"/>
    <property type="match status" value="1"/>
</dbReference>
<keyword evidence="3" id="KW-0456">Lyase</keyword>
<evidence type="ECO:0000256" key="3">
    <source>
        <dbReference type="ARBA" id="ARBA00023239"/>
    </source>
</evidence>
<name>T1C8D0_9ZZZZ</name>
<evidence type="ECO:0000256" key="6">
    <source>
        <dbReference type="ARBA" id="ARBA00047628"/>
    </source>
</evidence>
<reference evidence="7" key="2">
    <citation type="journal article" date="2014" name="ISME J.">
        <title>Microbial stratification in low pH oxic and suboxic macroscopic growths along an acid mine drainage.</title>
        <authorList>
            <person name="Mendez-Garcia C."/>
            <person name="Mesa V."/>
            <person name="Sprenger R.R."/>
            <person name="Richter M."/>
            <person name="Diez M.S."/>
            <person name="Solano J."/>
            <person name="Bargiela R."/>
            <person name="Golyshina O.V."/>
            <person name="Manteca A."/>
            <person name="Ramos J.L."/>
            <person name="Gallego J.R."/>
            <person name="Llorente I."/>
            <person name="Martins Dos Santos V.A."/>
            <person name="Jensen O.N."/>
            <person name="Pelaez A.I."/>
            <person name="Sanchez J."/>
            <person name="Ferrer M."/>
        </authorList>
    </citation>
    <scope>NUCLEOTIDE SEQUENCE</scope>
</reference>
<reference evidence="7" key="1">
    <citation type="submission" date="2013-08" db="EMBL/GenBank/DDBJ databases">
        <authorList>
            <person name="Mendez C."/>
            <person name="Richter M."/>
            <person name="Ferrer M."/>
            <person name="Sanchez J."/>
        </authorList>
    </citation>
    <scope>NUCLEOTIDE SEQUENCE</scope>
</reference>
<comment type="catalytic activity">
    <reaction evidence="6">
        <text>2 D-glyceraldehyde 3-phosphate = 4-(hydroxymethyl)-2-furancarboxaldehyde phosphate + phosphate + 2 H2O</text>
        <dbReference type="Rhea" id="RHEA:43536"/>
        <dbReference type="ChEBI" id="CHEBI:15377"/>
        <dbReference type="ChEBI" id="CHEBI:43474"/>
        <dbReference type="ChEBI" id="CHEBI:59776"/>
        <dbReference type="ChEBI" id="CHEBI:83407"/>
        <dbReference type="EC" id="4.2.3.153"/>
    </reaction>
</comment>
<evidence type="ECO:0000256" key="4">
    <source>
        <dbReference type="ARBA" id="ARBA00023270"/>
    </source>
</evidence>
<evidence type="ECO:0000313" key="7">
    <source>
        <dbReference type="EMBL" id="EQD77223.1"/>
    </source>
</evidence>
<dbReference type="Pfam" id="PF04476">
    <property type="entry name" value="4HFCP_synth"/>
    <property type="match status" value="1"/>
</dbReference>
<organism evidence="7">
    <name type="scientific">mine drainage metagenome</name>
    <dbReference type="NCBI Taxonomy" id="410659"/>
    <lineage>
        <taxon>unclassified sequences</taxon>
        <taxon>metagenomes</taxon>
        <taxon>ecological metagenomes</taxon>
    </lineage>
</organism>
<comment type="function">
    <text evidence="1">Catalyzes the formation of 4-(hydroxymethyl)-2-furancarboxaldehyde phosphate (4-HFC-P) from two molecules of glyceraldehyde-3-P (GA-3-P).</text>
</comment>
<evidence type="ECO:0000256" key="1">
    <source>
        <dbReference type="ARBA" id="ARBA00003810"/>
    </source>
</evidence>
<sequence>MMLMVSVQNLEEAREAVAGGADIVDVKNLREMMVGSNFPPVIREVRNAFPKQIHVSVTLGVAPNQAGTVALAVYGAAALGATSVKVGFVQSDYATALRILRESRRALEGSDTKLIAATFADSHLYQGIDPTLVVKLGKESRSDGILIDTLIKDGRNLFNFIQEPTLKDLVLEAKEAGMSTALSGALKVTDLHALVRINPDIVGVRGAVCTHGDRESGNVVASAVAALRDELQRRLTGKVDVFAEVEPSLPRVLS</sequence>
<accession>T1C8D0</accession>
<dbReference type="AlphaFoldDB" id="T1C8D0"/>
<evidence type="ECO:0000256" key="5">
    <source>
        <dbReference type="ARBA" id="ARBA00032523"/>
    </source>
</evidence>
<protein>
    <recommendedName>
        <fullName evidence="2">(5-formylfuran-3-yl)methyl phosphate synthase</fullName>
        <ecNumber evidence="2">4.2.3.153</ecNumber>
    </recommendedName>
    <alternativeName>
        <fullName evidence="5">4-(hydroxymethyl)-2-furancarboxaldehyde-phosphate synthase</fullName>
    </alternativeName>
</protein>
<gene>
    <name evidence="7" type="ORF">B1B_01180</name>
</gene>